<keyword evidence="1" id="KW-1185">Reference proteome</keyword>
<accession>A0A1I7WQL5</accession>
<protein>
    <submittedName>
        <fullName evidence="2">ANK_REP_REGION domain-containing protein</fullName>
    </submittedName>
</protein>
<dbReference type="WBParaSite" id="Hba_07464">
    <property type="protein sequence ID" value="Hba_07464"/>
    <property type="gene ID" value="Hba_07464"/>
</dbReference>
<dbReference type="Proteomes" id="UP000095283">
    <property type="component" value="Unplaced"/>
</dbReference>
<name>A0A1I7WQL5_HETBA</name>
<evidence type="ECO:0000313" key="1">
    <source>
        <dbReference type="Proteomes" id="UP000095283"/>
    </source>
</evidence>
<dbReference type="AlphaFoldDB" id="A0A1I7WQL5"/>
<organism evidence="1 2">
    <name type="scientific">Heterorhabditis bacteriophora</name>
    <name type="common">Entomopathogenic nematode worm</name>
    <dbReference type="NCBI Taxonomy" id="37862"/>
    <lineage>
        <taxon>Eukaryota</taxon>
        <taxon>Metazoa</taxon>
        <taxon>Ecdysozoa</taxon>
        <taxon>Nematoda</taxon>
        <taxon>Chromadorea</taxon>
        <taxon>Rhabditida</taxon>
        <taxon>Rhabditina</taxon>
        <taxon>Rhabditomorpha</taxon>
        <taxon>Strongyloidea</taxon>
        <taxon>Heterorhabditidae</taxon>
        <taxon>Heterorhabditis</taxon>
    </lineage>
</organism>
<evidence type="ECO:0000313" key="2">
    <source>
        <dbReference type="WBParaSite" id="Hba_07464"/>
    </source>
</evidence>
<reference evidence="2" key="1">
    <citation type="submission" date="2016-11" db="UniProtKB">
        <authorList>
            <consortium name="WormBaseParasite"/>
        </authorList>
    </citation>
    <scope>IDENTIFICATION</scope>
</reference>
<proteinExistence type="predicted"/>
<sequence length="175" mass="20001">MSLAADHSLLSLCLNHLKYAPFVSNLNIVHCNFLTAEKNTNLPFHSASVYTRHIYCITIELMTSSGDLYVMNILLVAKVEDQLIRLILPLGFYKKEYITNYYYINDKKRFGRSVIGLGHPHGSSIPASHPIYSKRIAHPRCTVHSKTIVNNLLKVIIMAHLYLVQMSMLRLFSDH</sequence>